<sequence>MNPTLQTACQQLAEDETPTTIPPPSAPVMDLDAALSEGNMTSWDIMLYNAYMNFPKSMMNSRRRSILLSPRQSSPKSLHNPILAQQMTPTENRFHSVHRESNPKHTTLSPDKTTTNLGKIQ</sequence>
<gene>
    <name evidence="2" type="ORF">BRAPAZ1V2_A09P18940.2</name>
</gene>
<dbReference type="Proteomes" id="UP000694005">
    <property type="component" value="Chromosome A09"/>
</dbReference>
<feature type="compositionally biased region" description="Polar residues" evidence="1">
    <location>
        <begin position="104"/>
        <end position="121"/>
    </location>
</feature>
<proteinExistence type="predicted"/>
<dbReference type="Gramene" id="A09p18940.2_BraZ1">
    <property type="protein sequence ID" value="A09p18940.2_BraZ1.CDS"/>
    <property type="gene ID" value="A09g18940.2_BraZ1"/>
</dbReference>
<protein>
    <submittedName>
        <fullName evidence="2">Uncharacterized protein</fullName>
    </submittedName>
</protein>
<name>A0A8D9CMT1_BRACM</name>
<evidence type="ECO:0000313" key="3">
    <source>
        <dbReference type="Proteomes" id="UP000694005"/>
    </source>
</evidence>
<evidence type="ECO:0000256" key="1">
    <source>
        <dbReference type="SAM" id="MobiDB-lite"/>
    </source>
</evidence>
<feature type="region of interest" description="Disordered" evidence="1">
    <location>
        <begin position="93"/>
        <end position="121"/>
    </location>
</feature>
<dbReference type="AlphaFoldDB" id="A0A8D9CMT1"/>
<organism evidence="2 3">
    <name type="scientific">Brassica campestris</name>
    <name type="common">Field mustard</name>
    <dbReference type="NCBI Taxonomy" id="3711"/>
    <lineage>
        <taxon>Eukaryota</taxon>
        <taxon>Viridiplantae</taxon>
        <taxon>Streptophyta</taxon>
        <taxon>Embryophyta</taxon>
        <taxon>Tracheophyta</taxon>
        <taxon>Spermatophyta</taxon>
        <taxon>Magnoliopsida</taxon>
        <taxon>eudicotyledons</taxon>
        <taxon>Gunneridae</taxon>
        <taxon>Pentapetalae</taxon>
        <taxon>rosids</taxon>
        <taxon>malvids</taxon>
        <taxon>Brassicales</taxon>
        <taxon>Brassicaceae</taxon>
        <taxon>Brassiceae</taxon>
        <taxon>Brassica</taxon>
    </lineage>
</organism>
<reference evidence="2 3" key="1">
    <citation type="submission" date="2021-07" db="EMBL/GenBank/DDBJ databases">
        <authorList>
            <consortium name="Genoscope - CEA"/>
            <person name="William W."/>
        </authorList>
    </citation>
    <scope>NUCLEOTIDE SEQUENCE [LARGE SCALE GENOMIC DNA]</scope>
</reference>
<evidence type="ECO:0000313" key="2">
    <source>
        <dbReference type="EMBL" id="CAG7861427.1"/>
    </source>
</evidence>
<accession>A0A8D9CMT1</accession>
<dbReference type="EMBL" id="LS974625">
    <property type="protein sequence ID" value="CAG7861427.1"/>
    <property type="molecule type" value="Genomic_DNA"/>
</dbReference>
<feature type="compositionally biased region" description="Basic and acidic residues" evidence="1">
    <location>
        <begin position="93"/>
        <end position="103"/>
    </location>
</feature>